<gene>
    <name evidence="1" type="ORF">SDC9_59339</name>
</gene>
<proteinExistence type="predicted"/>
<evidence type="ECO:0008006" key="2">
    <source>
        <dbReference type="Google" id="ProtNLM"/>
    </source>
</evidence>
<organism evidence="1">
    <name type="scientific">bioreactor metagenome</name>
    <dbReference type="NCBI Taxonomy" id="1076179"/>
    <lineage>
        <taxon>unclassified sequences</taxon>
        <taxon>metagenomes</taxon>
        <taxon>ecological metagenomes</taxon>
    </lineage>
</organism>
<sequence length="267" mass="30982">MECNQCIELLRDVERKMDPHLPTDLRNHLDTCPHCKSELLWYQSQREIWQELNTTEIPVNLHQNIMLKIRDIQEETETVSESGLHSFLDKVHAWFQTLRWKQGLAVATASLLIVLTVATQLPKRNPAQTVENLSLSEDTTLRHDGPQMNKAIEPPTMMMTAPVSGAVSEEPIFIELEMTTEQWQEWVTYFTEKEVPWTTEVEEDNPIYIVEGTGKVIVEYYKEVLIPENAFLLQEEVEPEDKIPEQSQVLQASQKYRLSIRLQPSEP</sequence>
<protein>
    <recommendedName>
        <fullName evidence="2">Zinc-finger domain-containing protein</fullName>
    </recommendedName>
</protein>
<reference evidence="1" key="1">
    <citation type="submission" date="2019-08" db="EMBL/GenBank/DDBJ databases">
        <authorList>
            <person name="Kucharzyk K."/>
            <person name="Murdoch R.W."/>
            <person name="Higgins S."/>
            <person name="Loffler F."/>
        </authorList>
    </citation>
    <scope>NUCLEOTIDE SEQUENCE</scope>
</reference>
<dbReference type="AlphaFoldDB" id="A0A644XFS9"/>
<accession>A0A644XFS9</accession>
<name>A0A644XFS9_9ZZZZ</name>
<dbReference type="EMBL" id="VSSQ01002049">
    <property type="protein sequence ID" value="MPM12984.1"/>
    <property type="molecule type" value="Genomic_DNA"/>
</dbReference>
<evidence type="ECO:0000313" key="1">
    <source>
        <dbReference type="EMBL" id="MPM12984.1"/>
    </source>
</evidence>
<comment type="caution">
    <text evidence="1">The sequence shown here is derived from an EMBL/GenBank/DDBJ whole genome shotgun (WGS) entry which is preliminary data.</text>
</comment>